<dbReference type="EMBL" id="BPLR01010113">
    <property type="protein sequence ID" value="GIY36980.1"/>
    <property type="molecule type" value="Genomic_DNA"/>
</dbReference>
<organism evidence="1 2">
    <name type="scientific">Caerostris extrusa</name>
    <name type="common">Bark spider</name>
    <name type="synonym">Caerostris bankana</name>
    <dbReference type="NCBI Taxonomy" id="172846"/>
    <lineage>
        <taxon>Eukaryota</taxon>
        <taxon>Metazoa</taxon>
        <taxon>Ecdysozoa</taxon>
        <taxon>Arthropoda</taxon>
        <taxon>Chelicerata</taxon>
        <taxon>Arachnida</taxon>
        <taxon>Araneae</taxon>
        <taxon>Araneomorphae</taxon>
        <taxon>Entelegynae</taxon>
        <taxon>Araneoidea</taxon>
        <taxon>Araneidae</taxon>
        <taxon>Caerostris</taxon>
    </lineage>
</organism>
<accession>A0AAV4SWW4</accession>
<keyword evidence="2" id="KW-1185">Reference proteome</keyword>
<dbReference type="AlphaFoldDB" id="A0AAV4SWW4"/>
<protein>
    <submittedName>
        <fullName evidence="1">Uncharacterized protein</fullName>
    </submittedName>
</protein>
<comment type="caution">
    <text evidence="1">The sequence shown here is derived from an EMBL/GenBank/DDBJ whole genome shotgun (WGS) entry which is preliminary data.</text>
</comment>
<evidence type="ECO:0000313" key="1">
    <source>
        <dbReference type="EMBL" id="GIY36980.1"/>
    </source>
</evidence>
<evidence type="ECO:0000313" key="2">
    <source>
        <dbReference type="Proteomes" id="UP001054945"/>
    </source>
</evidence>
<sequence length="187" mass="21065">MAEEVHGGGLRIRTPPLLPRPIPARPYIKYAIYGLVPGNYYLLSHKIYGFGNSLYSAGVRVTGDFYRSPEKYGPTVLDSVRDGYLGWGRGCLEGRLAIPGCSKNGVANTKKKERKHFRRENVWNRTYQKLSALWRRPPSHWAEWVDEWGGSIAEKQETLVRGMTDVNRKTSASQIPCASPSVSPENK</sequence>
<reference evidence="1 2" key="1">
    <citation type="submission" date="2021-06" db="EMBL/GenBank/DDBJ databases">
        <title>Caerostris extrusa draft genome.</title>
        <authorList>
            <person name="Kono N."/>
            <person name="Arakawa K."/>
        </authorList>
    </citation>
    <scope>NUCLEOTIDE SEQUENCE [LARGE SCALE GENOMIC DNA]</scope>
</reference>
<proteinExistence type="predicted"/>
<gene>
    <name evidence="1" type="ORF">CEXT_793321</name>
</gene>
<name>A0AAV4SWW4_CAEEX</name>
<dbReference type="Proteomes" id="UP001054945">
    <property type="component" value="Unassembled WGS sequence"/>
</dbReference>